<evidence type="ECO:0000313" key="4">
    <source>
        <dbReference type="Proteomes" id="UP000038622"/>
    </source>
</evidence>
<evidence type="ECO:0008006" key="7">
    <source>
        <dbReference type="Google" id="ProtNLM"/>
    </source>
</evidence>
<accession>A0A0K2X2I0</accession>
<organism evidence="1 4">
    <name type="scientific">Helicobacter ailurogastricus</name>
    <dbReference type="NCBI Taxonomy" id="1578720"/>
    <lineage>
        <taxon>Bacteria</taxon>
        <taxon>Pseudomonadati</taxon>
        <taxon>Campylobacterota</taxon>
        <taxon>Epsilonproteobacteria</taxon>
        <taxon>Campylobacterales</taxon>
        <taxon>Helicobacteraceae</taxon>
        <taxon>Helicobacter</taxon>
    </lineage>
</organism>
<keyword evidence="4" id="KW-1185">Reference proteome</keyword>
<dbReference type="EMBL" id="CDMH01000006">
    <property type="protein sequence ID" value="CRF41944.1"/>
    <property type="molecule type" value="Genomic_DNA"/>
</dbReference>
<dbReference type="STRING" id="1578720.HAL011_02810"/>
<dbReference type="InterPro" id="IPR016155">
    <property type="entry name" value="Mopterin_synth/thiamin_S_b"/>
</dbReference>
<dbReference type="PANTHER" id="PTHR34472:SF1">
    <property type="entry name" value="SULFUR CARRIER PROTEIN THIS"/>
    <property type="match status" value="1"/>
</dbReference>
<dbReference type="CDD" id="cd00565">
    <property type="entry name" value="Ubl_ThiS"/>
    <property type="match status" value="1"/>
</dbReference>
<reference evidence="5 6" key="3">
    <citation type="submission" date="2014-12" db="EMBL/GenBank/DDBJ databases">
        <authorList>
            <person name="Jaenicke S."/>
        </authorList>
    </citation>
    <scope>NUCLEOTIDE SEQUENCE [LARGE SCALE GENOMIC DNA]</scope>
</reference>
<dbReference type="EMBL" id="CDML01000009">
    <property type="protein sequence ID" value="CRF40520.1"/>
    <property type="molecule type" value="Genomic_DNA"/>
</dbReference>
<evidence type="ECO:0000313" key="3">
    <source>
        <dbReference type="EMBL" id="CRF44747.1"/>
    </source>
</evidence>
<sequence length="66" mass="7310">MQVFINGQAREFDKPLDIDAAVKELGIEAQVCAVALNESVVKKEKWSTTPLKENDRLECLQFMGGG</sequence>
<evidence type="ECO:0000313" key="5">
    <source>
        <dbReference type="Proteomes" id="UP000041394"/>
    </source>
</evidence>
<dbReference type="InterPro" id="IPR003749">
    <property type="entry name" value="ThiS/MoaD-like"/>
</dbReference>
<protein>
    <recommendedName>
        <fullName evidence="7">Sulfur carrier protein ThiS</fullName>
    </recommendedName>
</protein>
<dbReference type="AlphaFoldDB" id="A0A0K2X2I0"/>
<dbReference type="SUPFAM" id="SSF54285">
    <property type="entry name" value="MoaD/ThiS"/>
    <property type="match status" value="1"/>
</dbReference>
<dbReference type="InterPro" id="IPR010035">
    <property type="entry name" value="Thi_S"/>
</dbReference>
<reference evidence="4" key="2">
    <citation type="submission" date="2014-12" db="EMBL/GenBank/DDBJ databases">
        <authorList>
            <person name="Smet A."/>
        </authorList>
    </citation>
    <scope>NUCLEOTIDE SEQUENCE [LARGE SCALE GENOMIC DNA]</scope>
</reference>
<proteinExistence type="predicted"/>
<name>A0A0K2X2I0_9HELI</name>
<dbReference type="Proteomes" id="UP000045175">
    <property type="component" value="Unassembled WGS sequence"/>
</dbReference>
<dbReference type="RefSeq" id="WP_053940639.1">
    <property type="nucleotide sequence ID" value="NZ_BSCV01000006.1"/>
</dbReference>
<dbReference type="Gene3D" id="3.10.20.30">
    <property type="match status" value="1"/>
</dbReference>
<evidence type="ECO:0000313" key="2">
    <source>
        <dbReference type="EMBL" id="CRF41944.1"/>
    </source>
</evidence>
<evidence type="ECO:0000313" key="6">
    <source>
        <dbReference type="Proteomes" id="UP000045175"/>
    </source>
</evidence>
<gene>
    <name evidence="1" type="ORF">HAL011_02810</name>
    <name evidence="2" type="ORF">HAL013_00930</name>
    <name evidence="3" type="ORF">HAL09_13570</name>
</gene>
<dbReference type="EMBL" id="CDMN01000056">
    <property type="protein sequence ID" value="CRF44747.1"/>
    <property type="molecule type" value="Genomic_DNA"/>
</dbReference>
<reference evidence="1" key="1">
    <citation type="submission" date="2014-12" db="EMBL/GenBank/DDBJ databases">
        <title>Whole genome sequences of four Staphylococcus schleiferi canine isolates.</title>
        <authorList>
            <person name="Misic A.M."/>
            <person name="Cain C."/>
            <person name="Morris D.O."/>
            <person name="Rankin S."/>
            <person name="Beiting D."/>
        </authorList>
    </citation>
    <scope>NUCLEOTIDE SEQUENCE</scope>
    <source>
        <strain evidence="1">ASB11</strain>
        <strain evidence="2">ASB13</strain>
        <strain evidence="3">ASB9</strain>
    </source>
</reference>
<evidence type="ECO:0000313" key="1">
    <source>
        <dbReference type="EMBL" id="CRF40520.1"/>
    </source>
</evidence>
<dbReference type="NCBIfam" id="TIGR01683">
    <property type="entry name" value="thiS"/>
    <property type="match status" value="1"/>
</dbReference>
<dbReference type="Proteomes" id="UP000038622">
    <property type="component" value="Unassembled WGS sequence"/>
</dbReference>
<dbReference type="Proteomes" id="UP000041394">
    <property type="component" value="Unassembled WGS sequence"/>
</dbReference>
<dbReference type="Pfam" id="PF02597">
    <property type="entry name" value="ThiS"/>
    <property type="match status" value="1"/>
</dbReference>
<dbReference type="InterPro" id="IPR012675">
    <property type="entry name" value="Beta-grasp_dom_sf"/>
</dbReference>
<dbReference type="PANTHER" id="PTHR34472">
    <property type="entry name" value="SULFUR CARRIER PROTEIN THIS"/>
    <property type="match status" value="1"/>
</dbReference>
<dbReference type="OrthoDB" id="197113at2"/>